<gene>
    <name evidence="2" type="ORF">HINF_LOCUS34436</name>
    <name evidence="1" type="ORF">HINF_LOCUS58155</name>
</gene>
<evidence type="ECO:0000313" key="3">
    <source>
        <dbReference type="Proteomes" id="UP001642409"/>
    </source>
</evidence>
<dbReference type="EMBL" id="CATOUU010001074">
    <property type="protein sequence ID" value="CAI9970510.1"/>
    <property type="molecule type" value="Genomic_DNA"/>
</dbReference>
<keyword evidence="3" id="KW-1185">Reference proteome</keyword>
<proteinExistence type="predicted"/>
<evidence type="ECO:0000313" key="2">
    <source>
        <dbReference type="EMBL" id="CAL6032336.1"/>
    </source>
</evidence>
<comment type="caution">
    <text evidence="1">The sequence shown here is derived from an EMBL/GenBank/DDBJ whole genome shotgun (WGS) entry which is preliminary data.</text>
</comment>
<dbReference type="AlphaFoldDB" id="A0AA86UT11"/>
<reference evidence="1" key="1">
    <citation type="submission" date="2023-06" db="EMBL/GenBank/DDBJ databases">
        <authorList>
            <person name="Kurt Z."/>
        </authorList>
    </citation>
    <scope>NUCLEOTIDE SEQUENCE</scope>
</reference>
<sequence length="129" mass="14784">MQCIDNNKITTAIYDFVWQSIIILQFSRWSGKITGRVIILILARVQVITGRESSYRSKKQSRPVALMSQLFNQFLPVHAHLLLKAKSLQYINCIKSVFVFCCFTQQVPYGLLPVLQGVKAGFRSNLFKN</sequence>
<dbReference type="Proteomes" id="UP001642409">
    <property type="component" value="Unassembled WGS sequence"/>
</dbReference>
<evidence type="ECO:0000313" key="1">
    <source>
        <dbReference type="EMBL" id="CAI9970510.1"/>
    </source>
</evidence>
<name>A0AA86UT11_9EUKA</name>
<dbReference type="EMBL" id="CAXDID020000122">
    <property type="protein sequence ID" value="CAL6032336.1"/>
    <property type="molecule type" value="Genomic_DNA"/>
</dbReference>
<reference evidence="2 3" key="2">
    <citation type="submission" date="2024-07" db="EMBL/GenBank/DDBJ databases">
        <authorList>
            <person name="Akdeniz Z."/>
        </authorList>
    </citation>
    <scope>NUCLEOTIDE SEQUENCE [LARGE SCALE GENOMIC DNA]</scope>
</reference>
<accession>A0AA86UT11</accession>
<organism evidence="1">
    <name type="scientific">Hexamita inflata</name>
    <dbReference type="NCBI Taxonomy" id="28002"/>
    <lineage>
        <taxon>Eukaryota</taxon>
        <taxon>Metamonada</taxon>
        <taxon>Diplomonadida</taxon>
        <taxon>Hexamitidae</taxon>
        <taxon>Hexamitinae</taxon>
        <taxon>Hexamita</taxon>
    </lineage>
</organism>
<protein>
    <submittedName>
        <fullName evidence="2">Hypothetical_protein</fullName>
    </submittedName>
</protein>